<protein>
    <submittedName>
        <fullName evidence="1">Uncharacterized protein</fullName>
    </submittedName>
</protein>
<comment type="caution">
    <text evidence="1">The sequence shown here is derived from an EMBL/GenBank/DDBJ whole genome shotgun (WGS) entry which is preliminary data.</text>
</comment>
<sequence length="13" mass="1440">MASADIPPPDNRR</sequence>
<organism evidence="1 2">
    <name type="scientific">Oculimacula yallundae</name>
    <dbReference type="NCBI Taxonomy" id="86028"/>
    <lineage>
        <taxon>Eukaryota</taxon>
        <taxon>Fungi</taxon>
        <taxon>Dikarya</taxon>
        <taxon>Ascomycota</taxon>
        <taxon>Pezizomycotina</taxon>
        <taxon>Leotiomycetes</taxon>
        <taxon>Helotiales</taxon>
        <taxon>Ploettnerulaceae</taxon>
        <taxon>Oculimacula</taxon>
    </lineage>
</organism>
<accession>A0ABR4BS83</accession>
<dbReference type="Proteomes" id="UP001595075">
    <property type="component" value="Unassembled WGS sequence"/>
</dbReference>
<evidence type="ECO:0000313" key="2">
    <source>
        <dbReference type="Proteomes" id="UP001595075"/>
    </source>
</evidence>
<keyword evidence="2" id="KW-1185">Reference proteome</keyword>
<name>A0ABR4BS83_9HELO</name>
<gene>
    <name evidence="1" type="ORF">VTL71DRAFT_9549</name>
</gene>
<dbReference type="EMBL" id="JAZHXI010000022">
    <property type="protein sequence ID" value="KAL2060517.1"/>
    <property type="molecule type" value="Genomic_DNA"/>
</dbReference>
<reference evidence="1 2" key="1">
    <citation type="journal article" date="2024" name="Commun. Biol.">
        <title>Comparative genomic analysis of thermophilic fungi reveals convergent evolutionary adaptations and gene losses.</title>
        <authorList>
            <person name="Steindorff A.S."/>
            <person name="Aguilar-Pontes M.V."/>
            <person name="Robinson A.J."/>
            <person name="Andreopoulos B."/>
            <person name="LaButti K."/>
            <person name="Kuo A."/>
            <person name="Mondo S."/>
            <person name="Riley R."/>
            <person name="Otillar R."/>
            <person name="Haridas S."/>
            <person name="Lipzen A."/>
            <person name="Grimwood J."/>
            <person name="Schmutz J."/>
            <person name="Clum A."/>
            <person name="Reid I.D."/>
            <person name="Moisan M.C."/>
            <person name="Butler G."/>
            <person name="Nguyen T.T.M."/>
            <person name="Dewar K."/>
            <person name="Conant G."/>
            <person name="Drula E."/>
            <person name="Henrissat B."/>
            <person name="Hansel C."/>
            <person name="Singer S."/>
            <person name="Hutchinson M.I."/>
            <person name="de Vries R.P."/>
            <person name="Natvig D.O."/>
            <person name="Powell A.J."/>
            <person name="Tsang A."/>
            <person name="Grigoriev I.V."/>
        </authorList>
    </citation>
    <scope>NUCLEOTIDE SEQUENCE [LARGE SCALE GENOMIC DNA]</scope>
    <source>
        <strain evidence="1 2">CBS 494.80</strain>
    </source>
</reference>
<proteinExistence type="predicted"/>
<evidence type="ECO:0000313" key="1">
    <source>
        <dbReference type="EMBL" id="KAL2060517.1"/>
    </source>
</evidence>